<dbReference type="OrthoDB" id="5985669at2759"/>
<evidence type="ECO:0000256" key="5">
    <source>
        <dbReference type="SAM" id="MobiDB-lite"/>
    </source>
</evidence>
<keyword evidence="4 6" id="KW-0472">Membrane</keyword>
<dbReference type="EMBL" id="CAJEWN010002196">
    <property type="protein sequence ID" value="CAD2202433.1"/>
    <property type="molecule type" value="Genomic_DNA"/>
</dbReference>
<keyword evidence="3 6" id="KW-1133">Transmembrane helix</keyword>
<dbReference type="AlphaFoldDB" id="A0A6V7XT17"/>
<gene>
    <name evidence="8" type="ORF">MENT_LOCUS56067</name>
</gene>
<dbReference type="InterPro" id="IPR012858">
    <property type="entry name" value="DC_STAMP-like"/>
</dbReference>
<proteinExistence type="predicted"/>
<comment type="caution">
    <text evidence="8">The sequence shown here is derived from an EMBL/GenBank/DDBJ whole genome shotgun (WGS) entry which is preliminary data.</text>
</comment>
<feature type="compositionally biased region" description="Basic residues" evidence="5">
    <location>
        <begin position="359"/>
        <end position="378"/>
    </location>
</feature>
<dbReference type="PANTHER" id="PTHR21041">
    <property type="entry name" value="DENDRITIC CELL-SPECIFIC TRANSMEMBRANE PROTEIN"/>
    <property type="match status" value="1"/>
</dbReference>
<evidence type="ECO:0000256" key="4">
    <source>
        <dbReference type="ARBA" id="ARBA00023136"/>
    </source>
</evidence>
<evidence type="ECO:0000313" key="9">
    <source>
        <dbReference type="Proteomes" id="UP000580250"/>
    </source>
</evidence>
<dbReference type="Pfam" id="PF07782">
    <property type="entry name" value="DC_STAMP"/>
    <property type="match status" value="1"/>
</dbReference>
<feature type="transmembrane region" description="Helical" evidence="6">
    <location>
        <begin position="62"/>
        <end position="90"/>
    </location>
</feature>
<accession>A0A6V7XT17</accession>
<dbReference type="Proteomes" id="UP000580250">
    <property type="component" value="Unassembled WGS sequence"/>
</dbReference>
<keyword evidence="2 6" id="KW-0812">Transmembrane</keyword>
<evidence type="ECO:0000256" key="1">
    <source>
        <dbReference type="ARBA" id="ARBA00004141"/>
    </source>
</evidence>
<feature type="domain" description="Dendritic cell-specific transmembrane protein-like" evidence="7">
    <location>
        <begin position="52"/>
        <end position="206"/>
    </location>
</feature>
<organism evidence="8 9">
    <name type="scientific">Meloidogyne enterolobii</name>
    <name type="common">Root-knot nematode worm</name>
    <name type="synonym">Meloidogyne mayaguensis</name>
    <dbReference type="NCBI Taxonomy" id="390850"/>
    <lineage>
        <taxon>Eukaryota</taxon>
        <taxon>Metazoa</taxon>
        <taxon>Ecdysozoa</taxon>
        <taxon>Nematoda</taxon>
        <taxon>Chromadorea</taxon>
        <taxon>Rhabditida</taxon>
        <taxon>Tylenchina</taxon>
        <taxon>Tylenchomorpha</taxon>
        <taxon>Tylenchoidea</taxon>
        <taxon>Meloidogynidae</taxon>
        <taxon>Meloidogyninae</taxon>
        <taxon>Meloidogyne</taxon>
    </lineage>
</organism>
<feature type="transmembrane region" description="Helical" evidence="6">
    <location>
        <begin position="26"/>
        <end position="50"/>
    </location>
</feature>
<evidence type="ECO:0000313" key="8">
    <source>
        <dbReference type="EMBL" id="CAD2202433.1"/>
    </source>
</evidence>
<evidence type="ECO:0000259" key="7">
    <source>
        <dbReference type="Pfam" id="PF07782"/>
    </source>
</evidence>
<dbReference type="InterPro" id="IPR051856">
    <property type="entry name" value="CSR-E3_Ligase_Protein"/>
</dbReference>
<feature type="compositionally biased region" description="Basic residues" evidence="5">
    <location>
        <begin position="385"/>
        <end position="405"/>
    </location>
</feature>
<dbReference type="GO" id="GO:0016020">
    <property type="term" value="C:membrane"/>
    <property type="evidence" value="ECO:0007669"/>
    <property type="project" value="UniProtKB-SubCell"/>
</dbReference>
<feature type="region of interest" description="Disordered" evidence="5">
    <location>
        <begin position="339"/>
        <end position="405"/>
    </location>
</feature>
<feature type="transmembrane region" description="Helical" evidence="6">
    <location>
        <begin position="161"/>
        <end position="181"/>
    </location>
</feature>
<feature type="compositionally biased region" description="Basic and acidic residues" evidence="5">
    <location>
        <begin position="340"/>
        <end position="358"/>
    </location>
</feature>
<evidence type="ECO:0000256" key="2">
    <source>
        <dbReference type="ARBA" id="ARBA00022692"/>
    </source>
</evidence>
<reference evidence="8 9" key="1">
    <citation type="submission" date="2020-08" db="EMBL/GenBank/DDBJ databases">
        <authorList>
            <person name="Koutsovoulos G."/>
            <person name="Danchin GJ E."/>
        </authorList>
    </citation>
    <scope>NUCLEOTIDE SEQUENCE [LARGE SCALE GENOMIC DNA]</scope>
</reference>
<evidence type="ECO:0000256" key="6">
    <source>
        <dbReference type="SAM" id="Phobius"/>
    </source>
</evidence>
<protein>
    <recommendedName>
        <fullName evidence="7">Dendritic cell-specific transmembrane protein-like domain-containing protein</fullName>
    </recommendedName>
</protein>
<name>A0A6V7XT17_MELEN</name>
<sequence length="405" mass="49060">MSDHFAFDRKKMHKALHDEISTYENIINAIVFLLDSVSIAMIFFTPFMIIYTCTRRLMFKEWVLFCVYHLFLMMSVVPITCFIIVDIFVYRILRRVFIFLGQDFTTFAVPNIYTIKITGKGFLNDLLRNILKTFEPLTDKEQRDDLWRHCFKQPIQPRYDIFWFMFIIYIVSVLLMFLQIYMRRTRHIIATHFYPDRAQPRALHLYNKVLEERMRRWGMLADIQKAKFNEDVGDKEKSLLLKGMSVLAEDKQRCCRCARTDLCVEDIENIRVCSGCYAIYCVDCFTVRKRCFKKGCSSLLMQIVDNVDFYVDSSLDEDESEEDEEEKYEIVDTEVEMEEDKVREYDKESLEGKEEESKKWKRQKKIKRKRKKKKRIKRWKEQGMKRKKKKRKKRIKRRGRRRIVK</sequence>
<dbReference type="PANTHER" id="PTHR21041:SF9">
    <property type="entry name" value="DENDRITIC CELL-SPECIFIC TRANSMEMBRANE PROTEIN-LIKE DOMAIN-CONTAINING PROTEIN"/>
    <property type="match status" value="1"/>
</dbReference>
<evidence type="ECO:0000256" key="3">
    <source>
        <dbReference type="ARBA" id="ARBA00022989"/>
    </source>
</evidence>
<comment type="subcellular location">
    <subcellularLocation>
        <location evidence="1">Membrane</location>
        <topology evidence="1">Multi-pass membrane protein</topology>
    </subcellularLocation>
</comment>